<dbReference type="Proteomes" id="UP000249499">
    <property type="component" value="Plasmid pRt1078"/>
</dbReference>
<accession>A0AAF1KW13</accession>
<keyword evidence="3" id="KW-1185">Reference proteome</keyword>
<dbReference type="KEGG" id="rtu:PR017_20300"/>
<reference evidence="3" key="2">
    <citation type="journal article" date="2023" name="MicrobiologyOpen">
        <title>Genomics of the tumorigenes clade of the family Rhizobiaceae and description of Rhizobium rhododendri sp. nov.</title>
        <authorList>
            <person name="Kuzmanovic N."/>
            <person name="diCenzo G.C."/>
            <person name="Bunk B."/>
            <person name="Sproeer C."/>
            <person name="Fruehling A."/>
            <person name="Neumann-Schaal M."/>
            <person name="Overmann J."/>
            <person name="Smalla K."/>
        </authorList>
    </citation>
    <scope>NUCLEOTIDE SEQUENCE [LARGE SCALE GENOMIC DNA]</scope>
    <source>
        <strain evidence="3">1078</strain>
        <plasmid evidence="3">pRt1078</plasmid>
    </source>
</reference>
<name>A0AAF1KW13_9HYPH</name>
<feature type="compositionally biased region" description="Acidic residues" evidence="1">
    <location>
        <begin position="21"/>
        <end position="31"/>
    </location>
</feature>
<dbReference type="EMBL" id="CP117256">
    <property type="protein sequence ID" value="WFR97556.1"/>
    <property type="molecule type" value="Genomic_DNA"/>
</dbReference>
<geneLocation type="plasmid" evidence="2 3">
    <name>pRt1078</name>
</geneLocation>
<feature type="region of interest" description="Disordered" evidence="1">
    <location>
        <begin position="1"/>
        <end position="76"/>
    </location>
</feature>
<sequence length="76" mass="8294">MATNSIPASGKLRPKSLNEDTQSDELQESSVDEQREPPVNMGNSRESGNGVTEANPETGRVDPKDRIPAPQFSNRK</sequence>
<dbReference type="AlphaFoldDB" id="A0AAF1KW13"/>
<evidence type="ECO:0000313" key="3">
    <source>
        <dbReference type="Proteomes" id="UP000249499"/>
    </source>
</evidence>
<protein>
    <submittedName>
        <fullName evidence="2">Uncharacterized protein</fullName>
    </submittedName>
</protein>
<evidence type="ECO:0000313" key="2">
    <source>
        <dbReference type="EMBL" id="WFR97556.1"/>
    </source>
</evidence>
<reference evidence="2 3" key="1">
    <citation type="journal article" date="2018" name="Sci. Rep.">
        <title>Rhizobium tumorigenes sp. nov., a novel plant tumorigenic bacterium isolated from cane gall tumors on thornless blackberry.</title>
        <authorList>
            <person name="Kuzmanovi N."/>
            <person name="Smalla K."/>
            <person name="Gronow S."/>
            <person name="PuBawska J."/>
        </authorList>
    </citation>
    <scope>NUCLEOTIDE SEQUENCE [LARGE SCALE GENOMIC DNA]</scope>
    <source>
        <strain evidence="2 3">1078</strain>
    </source>
</reference>
<keyword evidence="2" id="KW-0614">Plasmid</keyword>
<dbReference type="RefSeq" id="WP_111221341.1">
    <property type="nucleotide sequence ID" value="NZ_CP117256.1"/>
</dbReference>
<evidence type="ECO:0000256" key="1">
    <source>
        <dbReference type="SAM" id="MobiDB-lite"/>
    </source>
</evidence>
<gene>
    <name evidence="2" type="ORF">PR017_20300</name>
</gene>
<feature type="compositionally biased region" description="Polar residues" evidence="1">
    <location>
        <begin position="41"/>
        <end position="52"/>
    </location>
</feature>
<proteinExistence type="predicted"/>
<organism evidence="2 3">
    <name type="scientific">Rhizobium tumorigenes</name>
    <dbReference type="NCBI Taxonomy" id="2041385"/>
    <lineage>
        <taxon>Bacteria</taxon>
        <taxon>Pseudomonadati</taxon>
        <taxon>Pseudomonadota</taxon>
        <taxon>Alphaproteobacteria</taxon>
        <taxon>Hyphomicrobiales</taxon>
        <taxon>Rhizobiaceae</taxon>
        <taxon>Rhizobium/Agrobacterium group</taxon>
        <taxon>Rhizobium</taxon>
    </lineage>
</organism>